<comment type="caution">
    <text evidence="2">The sequence shown here is derived from an EMBL/GenBank/DDBJ whole genome shotgun (WGS) entry which is preliminary data.</text>
</comment>
<keyword evidence="1" id="KW-1133">Transmembrane helix</keyword>
<sequence>MRLPPSLLRRLQDASWPIVAVVAAGFLGVQFLRGEALAPGFGWVLLLFFGMTLGFLALAGWATNRG</sequence>
<dbReference type="PATRIC" id="fig|1227484.4.peg.1023"/>
<dbReference type="STRING" id="1227484.C471_04990"/>
<evidence type="ECO:0000313" key="3">
    <source>
        <dbReference type="Proteomes" id="UP000011514"/>
    </source>
</evidence>
<proteinExistence type="predicted"/>
<feature type="transmembrane region" description="Helical" evidence="1">
    <location>
        <begin position="44"/>
        <end position="63"/>
    </location>
</feature>
<evidence type="ECO:0000256" key="1">
    <source>
        <dbReference type="SAM" id="Phobius"/>
    </source>
</evidence>
<evidence type="ECO:0000313" key="2">
    <source>
        <dbReference type="EMBL" id="ELZ42367.1"/>
    </source>
</evidence>
<accession>M0E619</accession>
<dbReference type="Proteomes" id="UP000011514">
    <property type="component" value="Unassembled WGS sequence"/>
</dbReference>
<name>M0E619_9EURY</name>
<dbReference type="OrthoDB" id="320964at2157"/>
<gene>
    <name evidence="2" type="ORF">C471_04990</name>
</gene>
<protein>
    <submittedName>
        <fullName evidence="2">Uncharacterized protein</fullName>
    </submittedName>
</protein>
<dbReference type="EMBL" id="AOJE01000012">
    <property type="protein sequence ID" value="ELZ42367.1"/>
    <property type="molecule type" value="Genomic_DNA"/>
</dbReference>
<feature type="transmembrane region" description="Helical" evidence="1">
    <location>
        <begin position="14"/>
        <end position="32"/>
    </location>
</feature>
<keyword evidence="1" id="KW-0472">Membrane</keyword>
<reference evidence="2 3" key="1">
    <citation type="journal article" date="2014" name="PLoS Genet.">
        <title>Phylogenetically driven sequencing of extremely halophilic archaea reveals strategies for static and dynamic osmo-response.</title>
        <authorList>
            <person name="Becker E.A."/>
            <person name="Seitzer P.M."/>
            <person name="Tritt A."/>
            <person name="Larsen D."/>
            <person name="Krusor M."/>
            <person name="Yao A.I."/>
            <person name="Wu D."/>
            <person name="Madern D."/>
            <person name="Eisen J.A."/>
            <person name="Darling A.E."/>
            <person name="Facciotti M.T."/>
        </authorList>
    </citation>
    <scope>NUCLEOTIDE SEQUENCE [LARGE SCALE GENOMIC DNA]</scope>
    <source>
        <strain evidence="2 3">DSM 1137</strain>
    </source>
</reference>
<organism evidence="2 3">
    <name type="scientific">Halorubrum saccharovorum DSM 1137</name>
    <dbReference type="NCBI Taxonomy" id="1227484"/>
    <lineage>
        <taxon>Archaea</taxon>
        <taxon>Methanobacteriati</taxon>
        <taxon>Methanobacteriota</taxon>
        <taxon>Stenosarchaea group</taxon>
        <taxon>Halobacteria</taxon>
        <taxon>Halobacteriales</taxon>
        <taxon>Haloferacaceae</taxon>
        <taxon>Halorubrum</taxon>
    </lineage>
</organism>
<keyword evidence="3" id="KW-1185">Reference proteome</keyword>
<dbReference type="AlphaFoldDB" id="M0E619"/>
<keyword evidence="1" id="KW-0812">Transmembrane</keyword>
<dbReference type="RefSeq" id="WP_004046956.1">
    <property type="nucleotide sequence ID" value="NZ_AOJE01000012.1"/>
</dbReference>